<evidence type="ECO:0000256" key="1">
    <source>
        <dbReference type="ARBA" id="ARBA00022603"/>
    </source>
</evidence>
<evidence type="ECO:0000313" key="7">
    <source>
        <dbReference type="EMBL" id="RJO70071.1"/>
    </source>
</evidence>
<keyword evidence="8" id="KW-1185">Reference proteome</keyword>
<dbReference type="SUPFAM" id="SSF53335">
    <property type="entry name" value="S-adenosyl-L-methionine-dependent methyltransferases"/>
    <property type="match status" value="1"/>
</dbReference>
<dbReference type="GO" id="GO:0046983">
    <property type="term" value="F:protein dimerization activity"/>
    <property type="evidence" value="ECO:0007669"/>
    <property type="project" value="InterPro"/>
</dbReference>
<sequence>MMTNSIDNSARRTIMRALFSTIVTQVVGVAARLRLADAIGDGEWDVADLAKIYEIPAERLNRLLRAMATLDLCRETTPGRFVLAPAGSLLRSDDSSSLLDLALLLTDKSMQDAWLNLETSLRTGRVAFHEVHGRPAFDYIAERGQLSEIFNSAMSQRTRADGVTAALPDHYDFGRFGAITDVGGGDGTLMAAILKRHPGPSGVVFDTAEGLAQATRILDIAGVSGRCKVAAGDFRQSVPAGSDLYVIKSVMHNWDDEHAVAILRNCRAAVAEGGRLLIVEPVLPDTVPTEHTMTEDPYLSDLSMMLLLGGRERTRGDYERLCARAGFALTRMIALPRHIDFAMIEAEPI</sequence>
<name>A0A3A4JMS1_9NOCA</name>
<dbReference type="Pfam" id="PF00891">
    <property type="entry name" value="Methyltransf_2"/>
    <property type="match status" value="1"/>
</dbReference>
<dbReference type="GO" id="GO:0032259">
    <property type="term" value="P:methylation"/>
    <property type="evidence" value="ECO:0007669"/>
    <property type="project" value="UniProtKB-KW"/>
</dbReference>
<dbReference type="PANTHER" id="PTHR43712:SF2">
    <property type="entry name" value="O-METHYLTRANSFERASE CICE"/>
    <property type="match status" value="1"/>
</dbReference>
<evidence type="ECO:0000256" key="4">
    <source>
        <dbReference type="PIRSR" id="PIRSR005739-1"/>
    </source>
</evidence>
<dbReference type="Gene3D" id="3.40.50.150">
    <property type="entry name" value="Vaccinia Virus protein VP39"/>
    <property type="match status" value="1"/>
</dbReference>
<dbReference type="Gene3D" id="1.10.287.1350">
    <property type="match status" value="1"/>
</dbReference>
<keyword evidence="1 7" id="KW-0489">Methyltransferase</keyword>
<feature type="active site" description="Proton acceptor" evidence="4">
    <location>
        <position position="252"/>
    </location>
</feature>
<keyword evidence="2 7" id="KW-0808">Transferase</keyword>
<dbReference type="PIRSF" id="PIRSF005739">
    <property type="entry name" value="O-mtase"/>
    <property type="match status" value="1"/>
</dbReference>
<evidence type="ECO:0000313" key="8">
    <source>
        <dbReference type="Proteomes" id="UP000266677"/>
    </source>
</evidence>
<dbReference type="PROSITE" id="PS51683">
    <property type="entry name" value="SAM_OMT_II"/>
    <property type="match status" value="1"/>
</dbReference>
<dbReference type="InterPro" id="IPR029063">
    <property type="entry name" value="SAM-dependent_MTases_sf"/>
</dbReference>
<dbReference type="EMBL" id="QZFU01000041">
    <property type="protein sequence ID" value="RJO70071.1"/>
    <property type="molecule type" value="Genomic_DNA"/>
</dbReference>
<dbReference type="InterPro" id="IPR036390">
    <property type="entry name" value="WH_DNA-bd_sf"/>
</dbReference>
<dbReference type="CDD" id="cd02440">
    <property type="entry name" value="AdoMet_MTases"/>
    <property type="match status" value="1"/>
</dbReference>
<accession>A0A3A4JMS1</accession>
<dbReference type="Pfam" id="PF08100">
    <property type="entry name" value="Dimerisation"/>
    <property type="match status" value="1"/>
</dbReference>
<dbReference type="PANTHER" id="PTHR43712">
    <property type="entry name" value="PUTATIVE (AFU_ORTHOLOGUE AFUA_4G14580)-RELATED"/>
    <property type="match status" value="1"/>
</dbReference>
<dbReference type="InterPro" id="IPR036388">
    <property type="entry name" value="WH-like_DNA-bd_sf"/>
</dbReference>
<evidence type="ECO:0000256" key="3">
    <source>
        <dbReference type="ARBA" id="ARBA00022691"/>
    </source>
</evidence>
<evidence type="ECO:0000259" key="5">
    <source>
        <dbReference type="Pfam" id="PF00891"/>
    </source>
</evidence>
<dbReference type="AlphaFoldDB" id="A0A3A4JMS1"/>
<organism evidence="7 8">
    <name type="scientific">Nocardia panacis</name>
    <dbReference type="NCBI Taxonomy" id="2340916"/>
    <lineage>
        <taxon>Bacteria</taxon>
        <taxon>Bacillati</taxon>
        <taxon>Actinomycetota</taxon>
        <taxon>Actinomycetes</taxon>
        <taxon>Mycobacteriales</taxon>
        <taxon>Nocardiaceae</taxon>
        <taxon>Nocardia</taxon>
    </lineage>
</organism>
<dbReference type="Gene3D" id="1.10.10.10">
    <property type="entry name" value="Winged helix-like DNA-binding domain superfamily/Winged helix DNA-binding domain"/>
    <property type="match status" value="1"/>
</dbReference>
<dbReference type="SUPFAM" id="SSF46785">
    <property type="entry name" value="Winged helix' DNA-binding domain"/>
    <property type="match status" value="1"/>
</dbReference>
<keyword evidence="3" id="KW-0949">S-adenosyl-L-methionine</keyword>
<reference evidence="7 8" key="1">
    <citation type="submission" date="2018-09" db="EMBL/GenBank/DDBJ databases">
        <title>YIM PH21274 draft genome.</title>
        <authorList>
            <person name="Miao C."/>
        </authorList>
    </citation>
    <scope>NUCLEOTIDE SEQUENCE [LARGE SCALE GENOMIC DNA]</scope>
    <source>
        <strain evidence="7 8">YIM PH 21724</strain>
    </source>
</reference>
<proteinExistence type="predicted"/>
<dbReference type="InterPro" id="IPR001077">
    <property type="entry name" value="COMT_C"/>
</dbReference>
<evidence type="ECO:0000259" key="6">
    <source>
        <dbReference type="Pfam" id="PF08100"/>
    </source>
</evidence>
<gene>
    <name evidence="7" type="ORF">D5S18_29910</name>
</gene>
<dbReference type="GO" id="GO:0008171">
    <property type="term" value="F:O-methyltransferase activity"/>
    <property type="evidence" value="ECO:0007669"/>
    <property type="project" value="InterPro"/>
</dbReference>
<feature type="domain" description="O-methyltransferase C-terminal" evidence="5">
    <location>
        <begin position="114"/>
        <end position="328"/>
    </location>
</feature>
<dbReference type="Proteomes" id="UP000266677">
    <property type="component" value="Unassembled WGS sequence"/>
</dbReference>
<dbReference type="InterPro" id="IPR012967">
    <property type="entry name" value="COMT_dimerisation"/>
</dbReference>
<feature type="domain" description="O-methyltransferase dimerisation" evidence="6">
    <location>
        <begin position="16"/>
        <end position="90"/>
    </location>
</feature>
<comment type="caution">
    <text evidence="7">The sequence shown here is derived from an EMBL/GenBank/DDBJ whole genome shotgun (WGS) entry which is preliminary data.</text>
</comment>
<protein>
    <submittedName>
        <fullName evidence="7">Methyltransferase</fullName>
    </submittedName>
</protein>
<dbReference type="InterPro" id="IPR016461">
    <property type="entry name" value="COMT-like"/>
</dbReference>
<evidence type="ECO:0000256" key="2">
    <source>
        <dbReference type="ARBA" id="ARBA00022679"/>
    </source>
</evidence>
<dbReference type="OrthoDB" id="4145676at2"/>